<gene>
    <name evidence="2" type="ORF">BPOR_0521g00040</name>
</gene>
<evidence type="ECO:0000313" key="3">
    <source>
        <dbReference type="Proteomes" id="UP000297280"/>
    </source>
</evidence>
<dbReference type="PANTHER" id="PTHR24148">
    <property type="entry name" value="ANKYRIN REPEAT DOMAIN-CONTAINING PROTEIN 39 HOMOLOG-RELATED"/>
    <property type="match status" value="1"/>
</dbReference>
<dbReference type="PANTHER" id="PTHR24148:SF64">
    <property type="entry name" value="HETEROKARYON INCOMPATIBILITY DOMAIN-CONTAINING PROTEIN"/>
    <property type="match status" value="1"/>
</dbReference>
<keyword evidence="3" id="KW-1185">Reference proteome</keyword>
<evidence type="ECO:0000313" key="2">
    <source>
        <dbReference type="EMBL" id="TGO84310.1"/>
    </source>
</evidence>
<dbReference type="EMBL" id="PQXO01000520">
    <property type="protein sequence ID" value="TGO84310.1"/>
    <property type="molecule type" value="Genomic_DNA"/>
</dbReference>
<name>A0A4Z1KFB4_9HELO</name>
<dbReference type="Proteomes" id="UP000297280">
    <property type="component" value="Unassembled WGS sequence"/>
</dbReference>
<protein>
    <recommendedName>
        <fullName evidence="1">Heterokaryon incompatibility domain-containing protein</fullName>
    </recommendedName>
</protein>
<dbReference type="InterPro" id="IPR010730">
    <property type="entry name" value="HET"/>
</dbReference>
<evidence type="ECO:0000259" key="1">
    <source>
        <dbReference type="Pfam" id="PF06985"/>
    </source>
</evidence>
<proteinExistence type="predicted"/>
<feature type="domain" description="Heterokaryon incompatibility" evidence="1">
    <location>
        <begin position="88"/>
        <end position="156"/>
    </location>
</feature>
<dbReference type="Pfam" id="PF06985">
    <property type="entry name" value="HET"/>
    <property type="match status" value="1"/>
</dbReference>
<reference evidence="2 3" key="1">
    <citation type="submission" date="2017-12" db="EMBL/GenBank/DDBJ databases">
        <title>Comparative genomics of Botrytis spp.</title>
        <authorList>
            <person name="Valero-Jimenez C.A."/>
            <person name="Tapia P."/>
            <person name="Veloso J."/>
            <person name="Silva-Moreno E."/>
            <person name="Staats M."/>
            <person name="Valdes J.H."/>
            <person name="Van Kan J.A.L."/>
        </authorList>
    </citation>
    <scope>NUCLEOTIDE SEQUENCE [LARGE SCALE GENOMIC DNA]</scope>
    <source>
        <strain evidence="2 3">MUCL3349</strain>
    </source>
</reference>
<comment type="caution">
    <text evidence="2">The sequence shown here is derived from an EMBL/GenBank/DDBJ whole genome shotgun (WGS) entry which is preliminary data.</text>
</comment>
<accession>A0A4Z1KFB4</accession>
<dbReference type="InterPro" id="IPR052895">
    <property type="entry name" value="HetReg/Transcr_Mod"/>
</dbReference>
<sequence>MAPYNYTQLGRENEEIRLLYLTPVARDDDISIRIFHVPLVIPPTETGEIKRLSLEQLQRTLPSGMYAMKTSDGRYMFKHCNGNPNSASLAVTLRQLRYTVKQRILWVDSICVNQNDVPERSHEIGRMRNIFSFADRTIIWLGEKSDDSVSSLATIESFAEQVEYIGGGELHTSIEPSYWNGDTQTFICHMTLKHGHHVPRDKIYRVLGLVLTSIAGDITCNYYIPVAKVYKSAVLSHVTVTKRLHLLQHFQLIQRFQDGPSWVPIWSFEDKSIMICIVLGSHSACSYSAVTLYQAPNTLEVTGIFSTRVTSVKTKCSGDAREIFQAIHRWEPEGLNSREYITGSSLIDAFIETIYQGRTKERYPGLRIPPSWELRGSYLKAVDKDTKSQNAILSYVYGLSFDPTAFITTEEVYLGIGSLGVEEGKLCSTSTTPPNKS</sequence>
<organism evidence="2 3">
    <name type="scientific">Botrytis porri</name>
    <dbReference type="NCBI Taxonomy" id="87229"/>
    <lineage>
        <taxon>Eukaryota</taxon>
        <taxon>Fungi</taxon>
        <taxon>Dikarya</taxon>
        <taxon>Ascomycota</taxon>
        <taxon>Pezizomycotina</taxon>
        <taxon>Leotiomycetes</taxon>
        <taxon>Helotiales</taxon>
        <taxon>Sclerotiniaceae</taxon>
        <taxon>Botrytis</taxon>
    </lineage>
</organism>
<dbReference type="AlphaFoldDB" id="A0A4Z1KFB4"/>
<dbReference type="STRING" id="87229.A0A4Z1KFB4"/>